<evidence type="ECO:0000256" key="2">
    <source>
        <dbReference type="ARBA" id="ARBA00022723"/>
    </source>
</evidence>
<evidence type="ECO:0000259" key="5">
    <source>
        <dbReference type="PROSITE" id="PS51007"/>
    </source>
</evidence>
<dbReference type="GO" id="GO:0009055">
    <property type="term" value="F:electron transfer activity"/>
    <property type="evidence" value="ECO:0007669"/>
    <property type="project" value="InterPro"/>
</dbReference>
<dbReference type="Gene3D" id="1.10.760.10">
    <property type="entry name" value="Cytochrome c-like domain"/>
    <property type="match status" value="1"/>
</dbReference>
<dbReference type="EMBL" id="JABBGA010000027">
    <property type="protein sequence ID" value="NML28428.1"/>
    <property type="molecule type" value="Genomic_DNA"/>
</dbReference>
<keyword evidence="3 4" id="KW-0408">Iron</keyword>
<dbReference type="PANTHER" id="PTHR30600:SF4">
    <property type="entry name" value="CYTOCHROME C DOMAIN-CONTAINING PROTEIN"/>
    <property type="match status" value="1"/>
</dbReference>
<evidence type="ECO:0000313" key="6">
    <source>
        <dbReference type="EMBL" id="NML28428.1"/>
    </source>
</evidence>
<gene>
    <name evidence="6" type="ORF">HHL15_21940</name>
</gene>
<dbReference type="PANTHER" id="PTHR30600">
    <property type="entry name" value="CYTOCHROME C PEROXIDASE-RELATED"/>
    <property type="match status" value="1"/>
</dbReference>
<evidence type="ECO:0000256" key="1">
    <source>
        <dbReference type="ARBA" id="ARBA00022617"/>
    </source>
</evidence>
<sequence length="445" mass="48361">MRLVLAGLVGCLSPGVAGGEARVLSWQVADAGREAFSRPLADLTEAERERFFRGRSLFNQSWVVAPAKDDRLDGLGPLYNRLACVSCHARNGRGLPPEGQGERMQSMLLRLSVAGVGSHGGARAHPVYGEQFNEEAIPGVTPEGRAELRWIEVRRRLPDGSLVSLRRPRLSFPELGYGAMGPVRISPRVGQQVVGMGLLDAVSDATLEALAAEAKPDGVKGRVNRIGSEPPELGRFGHKANMSSLRAQIAGAFLGDLGITSTLHPQENCTPAQAACRRAPRGGEPELDDAQLDDVEFYLAHLAVPARRDMRAPQVRQGESLFAAAGCVTCHRPALRTGDSSRFPRLAGLDIAPYTDLLIHDMGPGLSDGRPDFQASGREWRTPPLWGIGLTRRITERERYLHDGRARNLTEAILWHGGEAAAARRRFEALARPRREALVAFLESL</sequence>
<name>A0A848G823_9RHOO</name>
<dbReference type="GO" id="GO:0020037">
    <property type="term" value="F:heme binding"/>
    <property type="evidence" value="ECO:0007669"/>
    <property type="project" value="InterPro"/>
</dbReference>
<evidence type="ECO:0000256" key="3">
    <source>
        <dbReference type="ARBA" id="ARBA00023004"/>
    </source>
</evidence>
<accession>A0A848G823</accession>
<comment type="caution">
    <text evidence="6">The sequence shown here is derived from an EMBL/GenBank/DDBJ whole genome shotgun (WGS) entry which is preliminary data.</text>
</comment>
<dbReference type="GO" id="GO:0004130">
    <property type="term" value="F:cytochrome-c peroxidase activity"/>
    <property type="evidence" value="ECO:0007669"/>
    <property type="project" value="TreeGrafter"/>
</dbReference>
<dbReference type="InterPro" id="IPR009056">
    <property type="entry name" value="Cyt_c-like_dom"/>
</dbReference>
<dbReference type="InterPro" id="IPR010538">
    <property type="entry name" value="DHOR"/>
</dbReference>
<dbReference type="Proteomes" id="UP000580043">
    <property type="component" value="Unassembled WGS sequence"/>
</dbReference>
<feature type="domain" description="Cytochrome c" evidence="5">
    <location>
        <begin position="313"/>
        <end position="445"/>
    </location>
</feature>
<proteinExistence type="predicted"/>
<organism evidence="6 7">
    <name type="scientific">Zoogloea dura</name>
    <dbReference type="NCBI Taxonomy" id="2728840"/>
    <lineage>
        <taxon>Bacteria</taxon>
        <taxon>Pseudomonadati</taxon>
        <taxon>Pseudomonadota</taxon>
        <taxon>Betaproteobacteria</taxon>
        <taxon>Rhodocyclales</taxon>
        <taxon>Zoogloeaceae</taxon>
        <taxon>Zoogloea</taxon>
    </lineage>
</organism>
<keyword evidence="2 4" id="KW-0479">Metal-binding</keyword>
<dbReference type="Pfam" id="PF06537">
    <property type="entry name" value="DHOR"/>
    <property type="match status" value="2"/>
</dbReference>
<evidence type="ECO:0000256" key="4">
    <source>
        <dbReference type="PROSITE-ProRule" id="PRU00433"/>
    </source>
</evidence>
<dbReference type="AlphaFoldDB" id="A0A848G823"/>
<feature type="domain" description="Cytochrome c" evidence="5">
    <location>
        <begin position="49"/>
        <end position="303"/>
    </location>
</feature>
<dbReference type="GO" id="GO:0046872">
    <property type="term" value="F:metal ion binding"/>
    <property type="evidence" value="ECO:0007669"/>
    <property type="project" value="UniProtKB-KW"/>
</dbReference>
<dbReference type="PIRSF" id="PIRSF028099">
    <property type="entry name" value="DUF1111"/>
    <property type="match status" value="1"/>
</dbReference>
<protein>
    <submittedName>
        <fullName evidence="6">C-type cytochrome</fullName>
    </submittedName>
</protein>
<dbReference type="SUPFAM" id="SSF46626">
    <property type="entry name" value="Cytochrome c"/>
    <property type="match status" value="1"/>
</dbReference>
<dbReference type="InterPro" id="IPR036909">
    <property type="entry name" value="Cyt_c-like_dom_sf"/>
</dbReference>
<dbReference type="PROSITE" id="PS51007">
    <property type="entry name" value="CYTC"/>
    <property type="match status" value="2"/>
</dbReference>
<keyword evidence="7" id="KW-1185">Reference proteome</keyword>
<keyword evidence="1 4" id="KW-0349">Heme</keyword>
<reference evidence="6 7" key="1">
    <citation type="submission" date="2020-04" db="EMBL/GenBank/DDBJ databases">
        <title>Zoogloea sp. G-4-1-14 isolated from soil.</title>
        <authorList>
            <person name="Dahal R.H."/>
        </authorList>
    </citation>
    <scope>NUCLEOTIDE SEQUENCE [LARGE SCALE GENOMIC DNA]</scope>
    <source>
        <strain evidence="6 7">G-4-1-14</strain>
    </source>
</reference>
<evidence type="ECO:0000313" key="7">
    <source>
        <dbReference type="Proteomes" id="UP000580043"/>
    </source>
</evidence>
<dbReference type="InterPro" id="IPR051395">
    <property type="entry name" value="Cytochrome_c_Peroxidase/MauG"/>
</dbReference>